<protein>
    <submittedName>
        <fullName evidence="2">Type 1 glutamine amidotransferase</fullName>
        <ecNumber evidence="2">3.4.-.-</ecNumber>
    </submittedName>
</protein>
<keyword evidence="2" id="KW-0378">Hydrolase</keyword>
<comment type="caution">
    <text evidence="2">The sequence shown here is derived from an EMBL/GenBank/DDBJ whole genome shotgun (WGS) entry which is preliminary data.</text>
</comment>
<gene>
    <name evidence="2" type="ORF">WG929_17255</name>
</gene>
<sequence>MKIGILVTGITPDTLIDQYGSYADMFIRLFQPHNPGFDYVIYNVSLGELPASANDCDGWVITGSKHSVYEQLDWITQLKELVRHIATSKRPLVGICFGHQLIAEALGGKVEKYSGGWGLGINTYQLDNGFAQQLEQATGQAPQTLNINAVHQDQVSILPEGATVLAHSDFCRYAALSYCDNRIVSLQPHPEFTLGFEDALLDERGGEGIPLQDARQGLVSVRQPGACLDSPVIAGWLVAVLQQKQ</sequence>
<dbReference type="InterPro" id="IPR017926">
    <property type="entry name" value="GATASE"/>
</dbReference>
<dbReference type="EC" id="3.4.-.-" evidence="2"/>
<dbReference type="GO" id="GO:0016787">
    <property type="term" value="F:hydrolase activity"/>
    <property type="evidence" value="ECO:0007669"/>
    <property type="project" value="UniProtKB-KW"/>
</dbReference>
<dbReference type="InterPro" id="IPR029062">
    <property type="entry name" value="Class_I_gatase-like"/>
</dbReference>
<dbReference type="CDD" id="cd01741">
    <property type="entry name" value="GATase1_1"/>
    <property type="match status" value="1"/>
</dbReference>
<evidence type="ECO:0000259" key="1">
    <source>
        <dbReference type="Pfam" id="PF00117"/>
    </source>
</evidence>
<dbReference type="PANTHER" id="PTHR42695">
    <property type="entry name" value="GLUTAMINE AMIDOTRANSFERASE YLR126C-RELATED"/>
    <property type="match status" value="1"/>
</dbReference>
<dbReference type="Proteomes" id="UP001620597">
    <property type="component" value="Unassembled WGS sequence"/>
</dbReference>
<organism evidence="2 3">
    <name type="scientific">Oceanobacter antarcticus</name>
    <dbReference type="NCBI Taxonomy" id="3133425"/>
    <lineage>
        <taxon>Bacteria</taxon>
        <taxon>Pseudomonadati</taxon>
        <taxon>Pseudomonadota</taxon>
        <taxon>Gammaproteobacteria</taxon>
        <taxon>Oceanospirillales</taxon>
        <taxon>Oceanospirillaceae</taxon>
        <taxon>Oceanobacter</taxon>
    </lineage>
</organism>
<evidence type="ECO:0000313" key="3">
    <source>
        <dbReference type="Proteomes" id="UP001620597"/>
    </source>
</evidence>
<dbReference type="RefSeq" id="WP_416207101.1">
    <property type="nucleotide sequence ID" value="NZ_JBBKTX010000025.1"/>
</dbReference>
<reference evidence="2 3" key="1">
    <citation type="submission" date="2024-03" db="EMBL/GenBank/DDBJ databases">
        <title>High-quality draft genome sequence of Oceanobacter sp. wDCs-4.</title>
        <authorList>
            <person name="Dong C."/>
        </authorList>
    </citation>
    <scope>NUCLEOTIDE SEQUENCE [LARGE SCALE GENOMIC DNA]</scope>
    <source>
        <strain evidence="3">wDCs-4</strain>
    </source>
</reference>
<evidence type="ECO:0000313" key="2">
    <source>
        <dbReference type="EMBL" id="MFK4754163.1"/>
    </source>
</evidence>
<name>A0ABW8NMJ4_9GAMM</name>
<dbReference type="PROSITE" id="PS51273">
    <property type="entry name" value="GATASE_TYPE_1"/>
    <property type="match status" value="1"/>
</dbReference>
<dbReference type="InterPro" id="IPR044992">
    <property type="entry name" value="ChyE-like"/>
</dbReference>
<dbReference type="SUPFAM" id="SSF52317">
    <property type="entry name" value="Class I glutamine amidotransferase-like"/>
    <property type="match status" value="1"/>
</dbReference>
<dbReference type="Gene3D" id="3.40.50.880">
    <property type="match status" value="1"/>
</dbReference>
<accession>A0ABW8NMJ4</accession>
<proteinExistence type="predicted"/>
<dbReference type="Pfam" id="PF00117">
    <property type="entry name" value="GATase"/>
    <property type="match status" value="1"/>
</dbReference>
<keyword evidence="3" id="KW-1185">Reference proteome</keyword>
<keyword evidence="2" id="KW-0315">Glutamine amidotransferase</keyword>
<dbReference type="PANTHER" id="PTHR42695:SF5">
    <property type="entry name" value="GLUTAMINE AMIDOTRANSFERASE YLR126C-RELATED"/>
    <property type="match status" value="1"/>
</dbReference>
<dbReference type="EMBL" id="JBBKTX010000025">
    <property type="protein sequence ID" value="MFK4754163.1"/>
    <property type="molecule type" value="Genomic_DNA"/>
</dbReference>
<feature type="domain" description="Glutamine amidotransferase" evidence="1">
    <location>
        <begin position="15"/>
        <end position="198"/>
    </location>
</feature>